<reference evidence="2" key="1">
    <citation type="submission" date="2011-01" db="EMBL/GenBank/DDBJ databases">
        <title>The Genome Sequence of Nematocida parisii strain ERTm3.</title>
        <authorList>
            <consortium name="The Broad Institute Genome Sequencing Platform"/>
            <consortium name="The Broad Institute Genome Sequencing Center for Infectious Disease"/>
            <person name="Cuomo C."/>
            <person name="Troemel E."/>
            <person name="Young S.K."/>
            <person name="Zeng Q."/>
            <person name="Gargeya S."/>
            <person name="Fitzgerald M."/>
            <person name="Haas B."/>
            <person name="Abouelleil A."/>
            <person name="Alvarado L."/>
            <person name="Arachchi H.M."/>
            <person name="Berlin A."/>
            <person name="Chapman S.B."/>
            <person name="Gearin G."/>
            <person name="Goldberg J."/>
            <person name="Griggs A."/>
            <person name="Gujja S."/>
            <person name="Hansen M."/>
            <person name="Heiman D."/>
            <person name="Howarth C."/>
            <person name="Larimer J."/>
            <person name="Lui A."/>
            <person name="MacDonald P.J.P."/>
            <person name="McCowen C."/>
            <person name="Montmayeur A."/>
            <person name="Murphy C."/>
            <person name="Neiman D."/>
            <person name="Pearson M."/>
            <person name="Priest M."/>
            <person name="Roberts A."/>
            <person name="Saif S."/>
            <person name="Shea T."/>
            <person name="Sisk P."/>
            <person name="Stolte C."/>
            <person name="Sykes S."/>
            <person name="Wortman J."/>
            <person name="Nusbaum C."/>
            <person name="Birren B."/>
        </authorList>
    </citation>
    <scope>NUCLEOTIDE SEQUENCE</scope>
    <source>
        <strain evidence="2">ERTm3</strain>
    </source>
</reference>
<accession>I3ED28</accession>
<dbReference type="EMBL" id="GL870889">
    <property type="protein sequence ID" value="EIJ87125.1"/>
    <property type="molecule type" value="Genomic_DNA"/>
</dbReference>
<dbReference type="HOGENOM" id="CLU_1415537_0_0_1"/>
<dbReference type="VEuPathDB" id="MicrosporidiaDB:NEQG_02679"/>
<gene>
    <name evidence="2" type="ORF">NEQG_02679</name>
</gene>
<feature type="region of interest" description="Disordered" evidence="1">
    <location>
        <begin position="1"/>
        <end position="192"/>
    </location>
</feature>
<sequence>MAQRAKKRKCTDRKNKNKKVKRNKKRKKGKEEREREEKARQEGTARTGTSTQHTHYAQHTPTHQHTPTYPGRQKERAGSRRKERARQSENILNKKARAEEAGKKQEEAPRECGTGCVTGGERVHRAGRGSRAYKQSGGAGCKRGAKEGVQRRQSAGRQRECTEKSTCEGRERYGGREAGREGEQKRKREKRK</sequence>
<keyword evidence="3" id="KW-1185">Reference proteome</keyword>
<name>I3ED28_NEMP3</name>
<organism evidence="2 3">
    <name type="scientific">Nematocida parisii (strain ERTm3)</name>
    <name type="common">Nematode killer fungus</name>
    <dbReference type="NCBI Taxonomy" id="935791"/>
    <lineage>
        <taxon>Eukaryota</taxon>
        <taxon>Fungi</taxon>
        <taxon>Fungi incertae sedis</taxon>
        <taxon>Microsporidia</taxon>
        <taxon>Nematocida</taxon>
    </lineage>
</organism>
<protein>
    <submittedName>
        <fullName evidence="2">Uncharacterized protein</fullName>
    </submittedName>
</protein>
<dbReference type="Proteomes" id="UP000002872">
    <property type="component" value="Unassembled WGS sequence"/>
</dbReference>
<feature type="compositionally biased region" description="Basic and acidic residues" evidence="1">
    <location>
        <begin position="96"/>
        <end position="110"/>
    </location>
</feature>
<dbReference type="AlphaFoldDB" id="I3ED28"/>
<feature type="compositionally biased region" description="Basic and acidic residues" evidence="1">
    <location>
        <begin position="157"/>
        <end position="186"/>
    </location>
</feature>
<evidence type="ECO:0000313" key="2">
    <source>
        <dbReference type="EMBL" id="EIJ87125.1"/>
    </source>
</evidence>
<proteinExistence type="predicted"/>
<feature type="compositionally biased region" description="Basic residues" evidence="1">
    <location>
        <begin position="1"/>
        <end position="28"/>
    </location>
</feature>
<dbReference type="InParanoid" id="I3ED28"/>
<evidence type="ECO:0000256" key="1">
    <source>
        <dbReference type="SAM" id="MobiDB-lite"/>
    </source>
</evidence>
<evidence type="ECO:0000313" key="3">
    <source>
        <dbReference type="Proteomes" id="UP000002872"/>
    </source>
</evidence>
<feature type="compositionally biased region" description="Basic and acidic residues" evidence="1">
    <location>
        <begin position="29"/>
        <end position="43"/>
    </location>
</feature>
<dbReference type="OrthoDB" id="10525050at2759"/>
<feature type="compositionally biased region" description="Low complexity" evidence="1">
    <location>
        <begin position="51"/>
        <end position="70"/>
    </location>
</feature>